<evidence type="ECO:0000256" key="1">
    <source>
        <dbReference type="ARBA" id="ARBA00022801"/>
    </source>
</evidence>
<accession>A0AAV9I7E7</accession>
<keyword evidence="6" id="KW-1185">Reference proteome</keyword>
<dbReference type="PANTHER" id="PTHR46381:SF2">
    <property type="entry name" value="MAP KINASE PHOSPHATASE"/>
    <property type="match status" value="1"/>
</dbReference>
<dbReference type="InterPro" id="IPR000340">
    <property type="entry name" value="Dual-sp_phosphatase_cat-dom"/>
</dbReference>
<dbReference type="PROSITE" id="PS50056">
    <property type="entry name" value="TYR_PHOSPHATASE_2"/>
    <property type="match status" value="1"/>
</dbReference>
<feature type="domain" description="Tyrosine specific protein phosphatases" evidence="4">
    <location>
        <begin position="216"/>
        <end position="275"/>
    </location>
</feature>
<evidence type="ECO:0000313" key="6">
    <source>
        <dbReference type="Proteomes" id="UP001300502"/>
    </source>
</evidence>
<evidence type="ECO:0000313" key="5">
    <source>
        <dbReference type="EMBL" id="KAK4523478.1"/>
    </source>
</evidence>
<dbReference type="EMBL" id="JANCYU010000015">
    <property type="protein sequence ID" value="KAK4523478.1"/>
    <property type="molecule type" value="Genomic_DNA"/>
</dbReference>
<sequence>MKLSTLESTSSSSVRGIGFTRTNSLSSVERERLPSLTRLDLDNMEGLKNMNLEPKSAPYTSSSTFQQAAQSEIESYKVQEVGRLVPVLEEDKHLEGMTLQLANMVTGVTPKQKVLASSSFQPLDLSSLQNMDEKMREDSCTPLRQVNYYTKNCTKIRPYLFTGGEIASKDRGFLLRNKIRYIVELSHTKRNTSYHDNSFEYYHFLLRDQEGPQELMAVSYQVEAIVEEAVANNLAVLVHCQRGISRSAAVVAACLMMREGRSFDSVYDEVCRLRPISAPNAGFIDDLAQLEERLQKGCRELRVYKFSVEEDTVHAEFVPYRNLFSNALVDSSLPFAEDAVYLLQFPLSDGVYVWIGQIAPSKLLRTAITFAKRLVRYEICLPLHRDLLEHEEGQVEIFQEHQGKESDSFLQQWKKACSRNLILEG</sequence>
<dbReference type="AlphaFoldDB" id="A0AAV9I7E7"/>
<dbReference type="SUPFAM" id="SSF52799">
    <property type="entry name" value="(Phosphotyrosine protein) phosphatases II"/>
    <property type="match status" value="1"/>
</dbReference>
<evidence type="ECO:0000259" key="4">
    <source>
        <dbReference type="PROSITE" id="PS50056"/>
    </source>
</evidence>
<dbReference type="SMART" id="SM00195">
    <property type="entry name" value="DSPc"/>
    <property type="match status" value="1"/>
</dbReference>
<dbReference type="Gene3D" id="3.90.190.10">
    <property type="entry name" value="Protein tyrosine phosphatase superfamily"/>
    <property type="match status" value="1"/>
</dbReference>
<dbReference type="PANTHER" id="PTHR46381">
    <property type="entry name" value="MKPA PROTEIN"/>
    <property type="match status" value="1"/>
</dbReference>
<organism evidence="5 6">
    <name type="scientific">Galdieria yellowstonensis</name>
    <dbReference type="NCBI Taxonomy" id="3028027"/>
    <lineage>
        <taxon>Eukaryota</taxon>
        <taxon>Rhodophyta</taxon>
        <taxon>Bangiophyceae</taxon>
        <taxon>Galdieriales</taxon>
        <taxon>Galdieriaceae</taxon>
        <taxon>Galdieria</taxon>
    </lineage>
</organism>
<keyword evidence="1" id="KW-0378">Hydrolase</keyword>
<dbReference type="PROSITE" id="PS50054">
    <property type="entry name" value="TYR_PHOSPHATASE_DUAL"/>
    <property type="match status" value="1"/>
</dbReference>
<dbReference type="Pfam" id="PF00782">
    <property type="entry name" value="DSPc"/>
    <property type="match status" value="1"/>
</dbReference>
<dbReference type="InterPro" id="IPR029021">
    <property type="entry name" value="Prot-tyrosine_phosphatase-like"/>
</dbReference>
<keyword evidence="2" id="KW-0904">Protein phosphatase</keyword>
<dbReference type="Gene3D" id="3.40.20.10">
    <property type="entry name" value="Severin"/>
    <property type="match status" value="1"/>
</dbReference>
<dbReference type="InterPro" id="IPR016130">
    <property type="entry name" value="Tyr_Pase_AS"/>
</dbReference>
<dbReference type="PROSITE" id="PS00383">
    <property type="entry name" value="TYR_PHOSPHATASE_1"/>
    <property type="match status" value="1"/>
</dbReference>
<name>A0AAV9I7E7_9RHOD</name>
<dbReference type="InterPro" id="IPR029006">
    <property type="entry name" value="ADF-H/Gelsolin-like_dom_sf"/>
</dbReference>
<evidence type="ECO:0000256" key="2">
    <source>
        <dbReference type="ARBA" id="ARBA00022912"/>
    </source>
</evidence>
<evidence type="ECO:0000259" key="3">
    <source>
        <dbReference type="PROSITE" id="PS50054"/>
    </source>
</evidence>
<reference evidence="5 6" key="1">
    <citation type="submission" date="2022-07" db="EMBL/GenBank/DDBJ databases">
        <title>Genome-wide signatures of adaptation to extreme environments.</title>
        <authorList>
            <person name="Cho C.H."/>
            <person name="Yoon H.S."/>
        </authorList>
    </citation>
    <scope>NUCLEOTIDE SEQUENCE [LARGE SCALE GENOMIC DNA]</scope>
    <source>
        <strain evidence="5 6">108.79 E11</strain>
    </source>
</reference>
<dbReference type="Proteomes" id="UP001300502">
    <property type="component" value="Unassembled WGS sequence"/>
</dbReference>
<proteinExistence type="predicted"/>
<feature type="domain" description="Tyrosine-protein phosphatase" evidence="3">
    <location>
        <begin position="152"/>
        <end position="296"/>
    </location>
</feature>
<gene>
    <name evidence="5" type="ORF">GAYE_PCTG60G1374</name>
</gene>
<dbReference type="GO" id="GO:0004721">
    <property type="term" value="F:phosphoprotein phosphatase activity"/>
    <property type="evidence" value="ECO:0007669"/>
    <property type="project" value="UniProtKB-KW"/>
</dbReference>
<dbReference type="InterPro" id="IPR000387">
    <property type="entry name" value="Tyr_Pase_dom"/>
</dbReference>
<dbReference type="InterPro" id="IPR020422">
    <property type="entry name" value="TYR_PHOSPHATASE_DUAL_dom"/>
</dbReference>
<dbReference type="CDD" id="cd14498">
    <property type="entry name" value="DSP"/>
    <property type="match status" value="1"/>
</dbReference>
<protein>
    <submittedName>
        <fullName evidence="5">Uncharacterized protein</fullName>
    </submittedName>
</protein>
<dbReference type="SUPFAM" id="SSF55753">
    <property type="entry name" value="Actin depolymerizing proteins"/>
    <property type="match status" value="1"/>
</dbReference>
<comment type="caution">
    <text evidence="5">The sequence shown here is derived from an EMBL/GenBank/DDBJ whole genome shotgun (WGS) entry which is preliminary data.</text>
</comment>